<dbReference type="InterPro" id="IPR031962">
    <property type="entry name" value="DUF4781"/>
</dbReference>
<dbReference type="PANTHER" id="PTHR21115:SF0">
    <property type="entry name" value="GH06117P-RELATED"/>
    <property type="match status" value="1"/>
</dbReference>
<organism evidence="2 3">
    <name type="scientific">Allacma fusca</name>
    <dbReference type="NCBI Taxonomy" id="39272"/>
    <lineage>
        <taxon>Eukaryota</taxon>
        <taxon>Metazoa</taxon>
        <taxon>Ecdysozoa</taxon>
        <taxon>Arthropoda</taxon>
        <taxon>Hexapoda</taxon>
        <taxon>Collembola</taxon>
        <taxon>Symphypleona</taxon>
        <taxon>Sminthuridae</taxon>
        <taxon>Allacma</taxon>
    </lineage>
</organism>
<sequence>MYCYPHDGFYSGDEEVQVDFGTSPACDLVNRIFSVFDVAATVVTVGATAVGIAALCTIPIAGPIAATAAVAGASSGVYAAGRSGYTLYDRGTHDQSIALTDKEALACWLSVVGSSLGFAQGQMLSSMTTAARAGEVMGKAGRIAFVVVNVGCLTVNGIGIVHGLAVLVDKHERDQLTPLDVFQFSASVLFFTNSWINFKTAGTIIKEVQHDTINQHREGLTPDAKKLFNKHTGKLRGPDEMHGNARVIKTLNRIDNKQQLYEMMVNKDIDNRRVKLYPDGYKGLLNVNKEFKVHPIKFMEMHPDVRQQIMSATKQLANQQVSVQDFKKQMASICKENRIRFECMRKETVDNLCRAYGANSLEDIVVNKKRLFSDMKPHEIDRVSVVLANAGKNYDSKLLEVATKFAESRNCKNVGDFCSYMEFCSLHIAEMKRTLEMDYQQKLSEARGLRNFNQAQFDRNYGIEGKRTACFEQQVLRNFEGQHSQGLREMNANFDKWKTQVGEANRQAKTGFFSDNAATYHYIKHRDFPQSSNNPSGQVSVDQYFKIASDLLGNPANQTNAMLSQEGNCTFITFKSPVNGAFGVRIDRIQDGNCVSGIATVMYARDG</sequence>
<dbReference type="EMBL" id="CAJVCH010569876">
    <property type="protein sequence ID" value="CAG7833431.1"/>
    <property type="molecule type" value="Genomic_DNA"/>
</dbReference>
<dbReference type="PANTHER" id="PTHR21115">
    <property type="entry name" value="GH06117P-RELATED"/>
    <property type="match status" value="1"/>
</dbReference>
<name>A0A8J2Q4L4_9HEXA</name>
<evidence type="ECO:0000313" key="2">
    <source>
        <dbReference type="EMBL" id="CAG7833431.1"/>
    </source>
</evidence>
<comment type="caution">
    <text evidence="2">The sequence shown here is derived from an EMBL/GenBank/DDBJ whole genome shotgun (WGS) entry which is preliminary data.</text>
</comment>
<feature type="domain" description="DUF4781" evidence="1">
    <location>
        <begin position="2"/>
        <end position="252"/>
    </location>
</feature>
<evidence type="ECO:0000313" key="3">
    <source>
        <dbReference type="Proteomes" id="UP000708208"/>
    </source>
</evidence>
<proteinExistence type="predicted"/>
<protein>
    <recommendedName>
        <fullName evidence="1">DUF4781 domain-containing protein</fullName>
    </recommendedName>
</protein>
<keyword evidence="3" id="KW-1185">Reference proteome</keyword>
<reference evidence="2" key="1">
    <citation type="submission" date="2021-06" db="EMBL/GenBank/DDBJ databases">
        <authorList>
            <person name="Hodson N. C."/>
            <person name="Mongue J. A."/>
            <person name="Jaron S. K."/>
        </authorList>
    </citation>
    <scope>NUCLEOTIDE SEQUENCE</scope>
</reference>
<accession>A0A8J2Q4L4</accession>
<gene>
    <name evidence="2" type="ORF">AFUS01_LOCUS43054</name>
</gene>
<evidence type="ECO:0000259" key="1">
    <source>
        <dbReference type="Pfam" id="PF16013"/>
    </source>
</evidence>
<dbReference type="AlphaFoldDB" id="A0A8J2Q4L4"/>
<dbReference type="Pfam" id="PF16013">
    <property type="entry name" value="DUF4781"/>
    <property type="match status" value="1"/>
</dbReference>
<dbReference type="OrthoDB" id="6512497at2759"/>
<dbReference type="Proteomes" id="UP000708208">
    <property type="component" value="Unassembled WGS sequence"/>
</dbReference>